<evidence type="ECO:0000313" key="1">
    <source>
        <dbReference type="Proteomes" id="UP000694861"/>
    </source>
</evidence>
<dbReference type="Gene3D" id="1.25.40.20">
    <property type="entry name" value="Ankyrin repeat-containing domain"/>
    <property type="match status" value="1"/>
</dbReference>
<dbReference type="GeneID" id="103329713"/>
<gene>
    <name evidence="2" type="primary">LOC103329713</name>
</gene>
<dbReference type="PANTHER" id="PTHR24177:SF329">
    <property type="entry name" value="ANKYRIN REPEAT PROTEIN"/>
    <property type="match status" value="1"/>
</dbReference>
<dbReference type="RefSeq" id="XP_008230433.1">
    <property type="nucleotide sequence ID" value="XM_008232211.1"/>
</dbReference>
<dbReference type="Proteomes" id="UP000694861">
    <property type="component" value="Linkage group LG4"/>
</dbReference>
<reference evidence="1" key="1">
    <citation type="journal article" date="2012" name="Nat. Commun.">
        <title>The genome of Prunus mume.</title>
        <authorList>
            <person name="Zhang Q."/>
            <person name="Chen W."/>
            <person name="Sun L."/>
            <person name="Zhao F."/>
            <person name="Huang B."/>
            <person name="Yang W."/>
            <person name="Tao Y."/>
            <person name="Wang J."/>
            <person name="Yuan Z."/>
            <person name="Fan G."/>
            <person name="Xing Z."/>
            <person name="Han C."/>
            <person name="Pan H."/>
            <person name="Zhong X."/>
            <person name="Shi W."/>
            <person name="Liang X."/>
            <person name="Du D."/>
            <person name="Sun F."/>
            <person name="Xu Z."/>
            <person name="Hao R."/>
            <person name="Lv T."/>
            <person name="Lv Y."/>
            <person name="Zheng Z."/>
            <person name="Sun M."/>
            <person name="Luo L."/>
            <person name="Cai M."/>
            <person name="Gao Y."/>
            <person name="Wang J."/>
            <person name="Yin Y."/>
            <person name="Xu X."/>
            <person name="Cheng T."/>
            <person name="Wang J."/>
        </authorList>
    </citation>
    <scope>NUCLEOTIDE SEQUENCE [LARGE SCALE GENOMIC DNA]</scope>
</reference>
<evidence type="ECO:0000313" key="2">
    <source>
        <dbReference type="RefSeq" id="XP_008230433.1"/>
    </source>
</evidence>
<reference evidence="2" key="2">
    <citation type="submission" date="2025-08" db="UniProtKB">
        <authorList>
            <consortium name="RefSeq"/>
        </authorList>
    </citation>
    <scope>IDENTIFICATION</scope>
</reference>
<name>A0ABM0NVF9_PRUMU</name>
<dbReference type="PANTHER" id="PTHR24177">
    <property type="entry name" value="CASKIN"/>
    <property type="match status" value="1"/>
</dbReference>
<keyword evidence="1" id="KW-1185">Reference proteome</keyword>
<protein>
    <submittedName>
        <fullName evidence="2">Uncharacterized protein LOC103329713</fullName>
    </submittedName>
</protein>
<dbReference type="InterPro" id="IPR036770">
    <property type="entry name" value="Ankyrin_rpt-contain_sf"/>
</dbReference>
<dbReference type="SUPFAM" id="SSF48403">
    <property type="entry name" value="Ankyrin repeat"/>
    <property type="match status" value="1"/>
</dbReference>
<sequence length="256" mass="29474">MAPIVASMVKKNEKLVTMRFSNVSGGMPPVLFAYGLGHWEIARFLYSRTPIQVLTEDNNGRDGAELISQCIFYINKFGNAGSITPTSTDFAMQLRINIVFTVNLGIHDLDKMRLGHDQLLHILRFMCDVVRRTNLDLKQNAFVKKAILRAVEKGQVEFVKEMCKANPRFTLVKMDERGRLTFHYTVECGQEKVFNLIYGLIEYDRNAILTRGDDFNNIILHVAWSLSTHLNRIQGAALQMRRELQWFKVKFSHFIT</sequence>
<organism evidence="1 2">
    <name type="scientific">Prunus mume</name>
    <name type="common">Japanese apricot</name>
    <name type="synonym">Armeniaca mume</name>
    <dbReference type="NCBI Taxonomy" id="102107"/>
    <lineage>
        <taxon>Eukaryota</taxon>
        <taxon>Viridiplantae</taxon>
        <taxon>Streptophyta</taxon>
        <taxon>Embryophyta</taxon>
        <taxon>Tracheophyta</taxon>
        <taxon>Spermatophyta</taxon>
        <taxon>Magnoliopsida</taxon>
        <taxon>eudicotyledons</taxon>
        <taxon>Gunneridae</taxon>
        <taxon>Pentapetalae</taxon>
        <taxon>rosids</taxon>
        <taxon>fabids</taxon>
        <taxon>Rosales</taxon>
        <taxon>Rosaceae</taxon>
        <taxon>Amygdaloideae</taxon>
        <taxon>Amygdaleae</taxon>
        <taxon>Prunus</taxon>
    </lineage>
</organism>
<accession>A0ABM0NVF9</accession>
<proteinExistence type="predicted"/>